<name>A0A8J9ZSJ1_BRALA</name>
<keyword evidence="1" id="KW-0812">Transmembrane</keyword>
<sequence length="81" mass="8672">MEAINATAATLAPDPPYGVAVVSVGCLLLIVAILITIFCLVETTDDKDDKLLADLEAMDPKGKDPEVQMLRLEYKLKAVGL</sequence>
<dbReference type="AlphaFoldDB" id="A0A8J9ZSJ1"/>
<evidence type="ECO:0000256" key="1">
    <source>
        <dbReference type="SAM" id="Phobius"/>
    </source>
</evidence>
<dbReference type="EMBL" id="OV696688">
    <property type="protein sequence ID" value="CAH1259345.1"/>
    <property type="molecule type" value="Genomic_DNA"/>
</dbReference>
<gene>
    <name evidence="2" type="primary">Hypp2252</name>
    <name evidence="2" type="ORF">BLAG_LOCUS16678</name>
</gene>
<evidence type="ECO:0000313" key="3">
    <source>
        <dbReference type="Proteomes" id="UP000838412"/>
    </source>
</evidence>
<evidence type="ECO:0000313" key="2">
    <source>
        <dbReference type="EMBL" id="CAH1259345.1"/>
    </source>
</evidence>
<keyword evidence="1" id="KW-1133">Transmembrane helix</keyword>
<reference evidence="2" key="1">
    <citation type="submission" date="2022-01" db="EMBL/GenBank/DDBJ databases">
        <authorList>
            <person name="Braso-Vives M."/>
        </authorList>
    </citation>
    <scope>NUCLEOTIDE SEQUENCE</scope>
</reference>
<keyword evidence="1" id="KW-0472">Membrane</keyword>
<feature type="transmembrane region" description="Helical" evidence="1">
    <location>
        <begin position="17"/>
        <end position="41"/>
    </location>
</feature>
<keyword evidence="3" id="KW-1185">Reference proteome</keyword>
<dbReference type="Proteomes" id="UP000838412">
    <property type="component" value="Chromosome 3"/>
</dbReference>
<proteinExistence type="predicted"/>
<organism evidence="2 3">
    <name type="scientific">Branchiostoma lanceolatum</name>
    <name type="common">Common lancelet</name>
    <name type="synonym">Amphioxus lanceolatum</name>
    <dbReference type="NCBI Taxonomy" id="7740"/>
    <lineage>
        <taxon>Eukaryota</taxon>
        <taxon>Metazoa</taxon>
        <taxon>Chordata</taxon>
        <taxon>Cephalochordata</taxon>
        <taxon>Leptocardii</taxon>
        <taxon>Amphioxiformes</taxon>
        <taxon>Branchiostomatidae</taxon>
        <taxon>Branchiostoma</taxon>
    </lineage>
</organism>
<protein>
    <submittedName>
        <fullName evidence="2">Hypp2252 protein</fullName>
    </submittedName>
</protein>
<accession>A0A8J9ZSJ1</accession>